<dbReference type="GO" id="GO:0005840">
    <property type="term" value="C:ribosome"/>
    <property type="evidence" value="ECO:0007669"/>
    <property type="project" value="UniProtKB-KW"/>
</dbReference>
<dbReference type="PANTHER" id="PTHR34542">
    <property type="entry name" value="OS08G0359900 PROTEIN"/>
    <property type="match status" value="1"/>
</dbReference>
<keyword evidence="3" id="KW-1185">Reference proteome</keyword>
<proteinExistence type="predicted"/>
<dbReference type="PANTHER" id="PTHR34542:SF1">
    <property type="entry name" value="OS08G0359900 PROTEIN"/>
    <property type="match status" value="1"/>
</dbReference>
<gene>
    <name evidence="2" type="ORF">POM88_044434</name>
</gene>
<feature type="region of interest" description="Disordered" evidence="1">
    <location>
        <begin position="49"/>
        <end position="70"/>
    </location>
</feature>
<sequence length="137" mass="15473">MATLQKFKLLATQCSIPNSPTRSPTTSPLINLRRRKTLRMLLTRTTTDVCRRLPPPSNNQKVDDEKTLNNTVKNNKLKDLFVSSASPPRSEEMSGRGVGDQSGWRSGGARAVRPWSVALRQRLLRKAWRPVLLTIHE</sequence>
<dbReference type="EMBL" id="JAUIZM010000010">
    <property type="protein sequence ID" value="KAK1359960.1"/>
    <property type="molecule type" value="Genomic_DNA"/>
</dbReference>
<keyword evidence="2" id="KW-0687">Ribonucleoprotein</keyword>
<name>A0AAD8H2T2_9APIA</name>
<feature type="region of interest" description="Disordered" evidence="1">
    <location>
        <begin position="82"/>
        <end position="107"/>
    </location>
</feature>
<dbReference type="AlphaFoldDB" id="A0AAD8H2T2"/>
<evidence type="ECO:0000256" key="1">
    <source>
        <dbReference type="SAM" id="MobiDB-lite"/>
    </source>
</evidence>
<dbReference type="Proteomes" id="UP001237642">
    <property type="component" value="Unassembled WGS sequence"/>
</dbReference>
<comment type="caution">
    <text evidence="2">The sequence shown here is derived from an EMBL/GenBank/DDBJ whole genome shotgun (WGS) entry which is preliminary data.</text>
</comment>
<evidence type="ECO:0000313" key="2">
    <source>
        <dbReference type="EMBL" id="KAK1359960.1"/>
    </source>
</evidence>
<accession>A0AAD8H2T2</accession>
<organism evidence="2 3">
    <name type="scientific">Heracleum sosnowskyi</name>
    <dbReference type="NCBI Taxonomy" id="360622"/>
    <lineage>
        <taxon>Eukaryota</taxon>
        <taxon>Viridiplantae</taxon>
        <taxon>Streptophyta</taxon>
        <taxon>Embryophyta</taxon>
        <taxon>Tracheophyta</taxon>
        <taxon>Spermatophyta</taxon>
        <taxon>Magnoliopsida</taxon>
        <taxon>eudicotyledons</taxon>
        <taxon>Gunneridae</taxon>
        <taxon>Pentapetalae</taxon>
        <taxon>asterids</taxon>
        <taxon>campanulids</taxon>
        <taxon>Apiales</taxon>
        <taxon>Apiaceae</taxon>
        <taxon>Apioideae</taxon>
        <taxon>apioid superclade</taxon>
        <taxon>Tordylieae</taxon>
        <taxon>Tordyliinae</taxon>
        <taxon>Heracleum</taxon>
    </lineage>
</organism>
<protein>
    <submittedName>
        <fullName evidence="2">50S ribosomal protein-related</fullName>
    </submittedName>
</protein>
<reference evidence="2" key="1">
    <citation type="submission" date="2023-02" db="EMBL/GenBank/DDBJ databases">
        <title>Genome of toxic invasive species Heracleum sosnowskyi carries increased number of genes despite the absence of recent whole-genome duplications.</title>
        <authorList>
            <person name="Schelkunov M."/>
            <person name="Shtratnikova V."/>
            <person name="Makarenko M."/>
            <person name="Klepikova A."/>
            <person name="Omelchenko D."/>
            <person name="Novikova G."/>
            <person name="Obukhova E."/>
            <person name="Bogdanov V."/>
            <person name="Penin A."/>
            <person name="Logacheva M."/>
        </authorList>
    </citation>
    <scope>NUCLEOTIDE SEQUENCE</scope>
    <source>
        <strain evidence="2">Hsosn_3</strain>
        <tissue evidence="2">Leaf</tissue>
    </source>
</reference>
<reference evidence="2" key="2">
    <citation type="submission" date="2023-05" db="EMBL/GenBank/DDBJ databases">
        <authorList>
            <person name="Schelkunov M.I."/>
        </authorList>
    </citation>
    <scope>NUCLEOTIDE SEQUENCE</scope>
    <source>
        <strain evidence="2">Hsosn_3</strain>
        <tissue evidence="2">Leaf</tissue>
    </source>
</reference>
<evidence type="ECO:0000313" key="3">
    <source>
        <dbReference type="Proteomes" id="UP001237642"/>
    </source>
</evidence>
<keyword evidence="2" id="KW-0689">Ribosomal protein</keyword>